<evidence type="ECO:0000313" key="2">
    <source>
        <dbReference type="Proteomes" id="UP000013111"/>
    </source>
</evidence>
<reference evidence="1 2" key="1">
    <citation type="submission" date="2012-11" db="EMBL/GenBank/DDBJ databases">
        <authorList>
            <person name="Linke B."/>
        </authorList>
    </citation>
    <scope>NUCLEOTIDE SEQUENCE [LARGE SCALE GENOMIC DNA]</scope>
    <source>
        <strain evidence="2">CFBP 1232</strain>
    </source>
</reference>
<proteinExistence type="predicted"/>
<dbReference type="AlphaFoldDB" id="A0A830ZZB3"/>
<sequence length="37" mass="3888">MSALLAGIIGSCLLQGTFLCIHPASTDDDLRMIVVDP</sequence>
<organism evidence="1 2">
    <name type="scientific">Erwinia amylovora NBRC 12687 = CFBP 1232</name>
    <dbReference type="NCBI Taxonomy" id="1219359"/>
    <lineage>
        <taxon>Bacteria</taxon>
        <taxon>Pseudomonadati</taxon>
        <taxon>Pseudomonadota</taxon>
        <taxon>Gammaproteobacteria</taxon>
        <taxon>Enterobacterales</taxon>
        <taxon>Erwiniaceae</taxon>
        <taxon>Erwinia</taxon>
    </lineage>
</organism>
<comment type="caution">
    <text evidence="1">The sequence shown here is derived from an EMBL/GenBank/DDBJ whole genome shotgun (WGS) entry which is preliminary data.</text>
</comment>
<gene>
    <name evidence="1" type="ORF">BN437_1491</name>
</gene>
<dbReference type="EMBL" id="CAPB01000011">
    <property type="protein sequence ID" value="CCO93427.1"/>
    <property type="molecule type" value="Genomic_DNA"/>
</dbReference>
<evidence type="ECO:0000313" key="1">
    <source>
        <dbReference type="EMBL" id="CCO93427.1"/>
    </source>
</evidence>
<dbReference type="Proteomes" id="UP000013111">
    <property type="component" value="Unassembled WGS sequence"/>
</dbReference>
<name>A0A830ZZB3_ERWAM</name>
<protein>
    <submittedName>
        <fullName evidence="1">Uncharacterized protein</fullName>
    </submittedName>
</protein>
<reference evidence="1 2" key="2">
    <citation type="submission" date="2013-04" db="EMBL/GenBank/DDBJ databases">
        <title>Comparative genomics of 12 strains of Erwinia amylovora identifies a pan-genome with a large conserved core and provides insights into host specificity.</title>
        <authorList>
            <person name="Mann R.A."/>
            <person name="Smits T.H.M."/>
            <person name="Buehlmann A."/>
            <person name="Blom J."/>
            <person name="Goesmann A."/>
            <person name="Frey J.E."/>
            <person name="Plummer K.M."/>
            <person name="Beer S.V."/>
            <person name="Luck J."/>
            <person name="Duffy B."/>
            <person name="Rodoni B."/>
        </authorList>
    </citation>
    <scope>NUCLEOTIDE SEQUENCE [LARGE SCALE GENOMIC DNA]</scope>
    <source>
        <strain evidence="2">CFBP 1232</strain>
    </source>
</reference>
<accession>A0A830ZZB3</accession>